<reference evidence="2" key="1">
    <citation type="journal article" date="2019" name="Int. J. Syst. Evol. Microbiol.">
        <title>The Global Catalogue of Microorganisms (GCM) 10K type strain sequencing project: providing services to taxonomists for standard genome sequencing and annotation.</title>
        <authorList>
            <consortium name="The Broad Institute Genomics Platform"/>
            <consortium name="The Broad Institute Genome Sequencing Center for Infectious Disease"/>
            <person name="Wu L."/>
            <person name="Ma J."/>
        </authorList>
    </citation>
    <scope>NUCLEOTIDE SEQUENCE [LARGE SCALE GENOMIC DNA]</scope>
    <source>
        <strain evidence="2">CGMCC 1.12471</strain>
    </source>
</reference>
<evidence type="ECO:0000313" key="1">
    <source>
        <dbReference type="EMBL" id="MFD1721059.1"/>
    </source>
</evidence>
<proteinExistence type="predicted"/>
<dbReference type="Gene3D" id="1.10.340.30">
    <property type="entry name" value="Hypothetical protein, domain 2"/>
    <property type="match status" value="1"/>
</dbReference>
<dbReference type="SUPFAM" id="SSF48150">
    <property type="entry name" value="DNA-glycosylase"/>
    <property type="match status" value="1"/>
</dbReference>
<accession>A0ABW4LDN0</accession>
<keyword evidence="2" id="KW-1185">Reference proteome</keyword>
<evidence type="ECO:0008006" key="3">
    <source>
        <dbReference type="Google" id="ProtNLM"/>
    </source>
</evidence>
<dbReference type="Proteomes" id="UP001597347">
    <property type="component" value="Unassembled WGS sequence"/>
</dbReference>
<gene>
    <name evidence="1" type="ORF">ACFSBI_05810</name>
</gene>
<comment type="caution">
    <text evidence="1">The sequence shown here is derived from an EMBL/GenBank/DDBJ whole genome shotgun (WGS) entry which is preliminary data.</text>
</comment>
<sequence length="143" mass="15926">MADDLGPDDLGIDVARSDQQLFRWFLASLLFGRNIRQQQAARTYSVLIDHGLTSPARFADLEHEELSRLLDEGGYDRFDDQMADELQRVMSGVHDDWGSVHRLVATAADRAVAERRMTAYKGVGPTTARIFLDEVPAGVYASA</sequence>
<dbReference type="InterPro" id="IPR011257">
    <property type="entry name" value="DNA_glycosylase"/>
</dbReference>
<protein>
    <recommendedName>
        <fullName evidence="3">DNA methylase</fullName>
    </recommendedName>
</protein>
<evidence type="ECO:0000313" key="2">
    <source>
        <dbReference type="Proteomes" id="UP001597347"/>
    </source>
</evidence>
<dbReference type="EMBL" id="JBHUEA010000006">
    <property type="protein sequence ID" value="MFD1721059.1"/>
    <property type="molecule type" value="Genomic_DNA"/>
</dbReference>
<organism evidence="1 2">
    <name type="scientific">Amnibacterium endophyticum</name>
    <dbReference type="NCBI Taxonomy" id="2109337"/>
    <lineage>
        <taxon>Bacteria</taxon>
        <taxon>Bacillati</taxon>
        <taxon>Actinomycetota</taxon>
        <taxon>Actinomycetes</taxon>
        <taxon>Micrococcales</taxon>
        <taxon>Microbacteriaceae</taxon>
        <taxon>Amnibacterium</taxon>
    </lineage>
</organism>
<name>A0ABW4LDN0_9MICO</name>
<dbReference type="RefSeq" id="WP_377932952.1">
    <property type="nucleotide sequence ID" value="NZ_JBHUEA010000006.1"/>
</dbReference>